<dbReference type="PROSITE" id="PS00280">
    <property type="entry name" value="BPTI_KUNITZ_1"/>
    <property type="match status" value="2"/>
</dbReference>
<dbReference type="FunFam" id="4.10.410.10:FF:000020">
    <property type="entry name" value="Collagen, type VI, alpha 3"/>
    <property type="match status" value="2"/>
</dbReference>
<dbReference type="PRINTS" id="PR00759">
    <property type="entry name" value="BASICPTASE"/>
</dbReference>
<dbReference type="Gene3D" id="4.10.410.10">
    <property type="entry name" value="Pancreatic trypsin inhibitor Kunitz domain"/>
    <property type="match status" value="2"/>
</dbReference>
<keyword evidence="2" id="KW-0722">Serine protease inhibitor</keyword>
<evidence type="ECO:0000313" key="5">
    <source>
        <dbReference type="EMBL" id="EYC10377.1"/>
    </source>
</evidence>
<evidence type="ECO:0000256" key="1">
    <source>
        <dbReference type="ARBA" id="ARBA00022690"/>
    </source>
</evidence>
<sequence>MLSQRNNCTASAIYDPLCLQPIERGPCRARELRFAYDPSEGKCVRFEYGGCQGNENNFKTQRECVRACMIKRSSERIVVLPPPRETTSIYIPIVPKLGYPKRCREPIDSGICHGYIPRFAFDERRGECISFIYGGCKGNRNRFQTRKECQQACLP</sequence>
<dbReference type="Proteomes" id="UP000024635">
    <property type="component" value="Unassembled WGS sequence"/>
</dbReference>
<proteinExistence type="predicted"/>
<protein>
    <recommendedName>
        <fullName evidence="4">BPTI/Kunitz inhibitor domain-containing protein</fullName>
    </recommendedName>
</protein>
<dbReference type="InterPro" id="IPR002223">
    <property type="entry name" value="Kunitz_BPTI"/>
</dbReference>
<dbReference type="GO" id="GO:0004867">
    <property type="term" value="F:serine-type endopeptidase inhibitor activity"/>
    <property type="evidence" value="ECO:0007669"/>
    <property type="project" value="UniProtKB-KW"/>
</dbReference>
<dbReference type="GO" id="GO:0005615">
    <property type="term" value="C:extracellular space"/>
    <property type="evidence" value="ECO:0007669"/>
    <property type="project" value="TreeGrafter"/>
</dbReference>
<dbReference type="Pfam" id="PF00014">
    <property type="entry name" value="Kunitz_BPTI"/>
    <property type="match status" value="2"/>
</dbReference>
<keyword evidence="3" id="KW-1015">Disulfide bond</keyword>
<name>A0A016U6A3_9BILA</name>
<dbReference type="SUPFAM" id="SSF57362">
    <property type="entry name" value="BPTI-like"/>
    <property type="match status" value="2"/>
</dbReference>
<evidence type="ECO:0000259" key="4">
    <source>
        <dbReference type="PROSITE" id="PS50279"/>
    </source>
</evidence>
<dbReference type="InterPro" id="IPR036880">
    <property type="entry name" value="Kunitz_BPTI_sf"/>
</dbReference>
<gene>
    <name evidence="5" type="primary">Acey_s0056.g2713</name>
    <name evidence="5" type="ORF">Y032_0056g2713</name>
</gene>
<dbReference type="InterPro" id="IPR050098">
    <property type="entry name" value="TFPI/VKTCI-like"/>
</dbReference>
<dbReference type="PANTHER" id="PTHR10083:SF374">
    <property type="entry name" value="BPTI_KUNITZ INHIBITOR DOMAIN-CONTAINING PROTEIN"/>
    <property type="match status" value="1"/>
</dbReference>
<reference evidence="6" key="1">
    <citation type="journal article" date="2015" name="Nat. Genet.">
        <title>The genome and transcriptome of the zoonotic hookworm Ancylostoma ceylanicum identify infection-specific gene families.</title>
        <authorList>
            <person name="Schwarz E.M."/>
            <person name="Hu Y."/>
            <person name="Antoshechkin I."/>
            <person name="Miller M.M."/>
            <person name="Sternberg P.W."/>
            <person name="Aroian R.V."/>
        </authorList>
    </citation>
    <scope>NUCLEOTIDE SEQUENCE</scope>
    <source>
        <strain evidence="6">HY135</strain>
    </source>
</reference>
<feature type="domain" description="BPTI/Kunitz inhibitor" evidence="4">
    <location>
        <begin position="103"/>
        <end position="153"/>
    </location>
</feature>
<evidence type="ECO:0000256" key="3">
    <source>
        <dbReference type="ARBA" id="ARBA00023157"/>
    </source>
</evidence>
<dbReference type="CDD" id="cd00109">
    <property type="entry name" value="Kunitz-type"/>
    <property type="match status" value="2"/>
</dbReference>
<dbReference type="STRING" id="53326.A0A016U6A3"/>
<keyword evidence="1" id="KW-0646">Protease inhibitor</keyword>
<dbReference type="EMBL" id="JARK01001392">
    <property type="protein sequence ID" value="EYC10377.1"/>
    <property type="molecule type" value="Genomic_DNA"/>
</dbReference>
<organism evidence="5 6">
    <name type="scientific">Ancylostoma ceylanicum</name>
    <dbReference type="NCBI Taxonomy" id="53326"/>
    <lineage>
        <taxon>Eukaryota</taxon>
        <taxon>Metazoa</taxon>
        <taxon>Ecdysozoa</taxon>
        <taxon>Nematoda</taxon>
        <taxon>Chromadorea</taxon>
        <taxon>Rhabditida</taxon>
        <taxon>Rhabditina</taxon>
        <taxon>Rhabditomorpha</taxon>
        <taxon>Strongyloidea</taxon>
        <taxon>Ancylostomatidae</taxon>
        <taxon>Ancylostomatinae</taxon>
        <taxon>Ancylostoma</taxon>
    </lineage>
</organism>
<dbReference type="InterPro" id="IPR020901">
    <property type="entry name" value="Prtase_inh_Kunz-CS"/>
</dbReference>
<dbReference type="SMART" id="SM00131">
    <property type="entry name" value="KU"/>
    <property type="match status" value="2"/>
</dbReference>
<dbReference type="AlphaFoldDB" id="A0A016U6A3"/>
<feature type="domain" description="BPTI/Kunitz inhibitor" evidence="4">
    <location>
        <begin position="18"/>
        <end position="68"/>
    </location>
</feature>
<evidence type="ECO:0000256" key="2">
    <source>
        <dbReference type="ARBA" id="ARBA00022900"/>
    </source>
</evidence>
<dbReference type="PANTHER" id="PTHR10083">
    <property type="entry name" value="KUNITZ-TYPE PROTEASE INHIBITOR-RELATED"/>
    <property type="match status" value="1"/>
</dbReference>
<accession>A0A016U6A3</accession>
<keyword evidence="6" id="KW-1185">Reference proteome</keyword>
<evidence type="ECO:0000313" key="6">
    <source>
        <dbReference type="Proteomes" id="UP000024635"/>
    </source>
</evidence>
<dbReference type="OrthoDB" id="4473401at2759"/>
<dbReference type="PROSITE" id="PS50279">
    <property type="entry name" value="BPTI_KUNITZ_2"/>
    <property type="match status" value="2"/>
</dbReference>
<comment type="caution">
    <text evidence="5">The sequence shown here is derived from an EMBL/GenBank/DDBJ whole genome shotgun (WGS) entry which is preliminary data.</text>
</comment>